<protein>
    <submittedName>
        <fullName evidence="2">Uncharacterized protein</fullName>
    </submittedName>
</protein>
<dbReference type="EMBL" id="JACHVB010000043">
    <property type="protein sequence ID" value="MBC2595545.1"/>
    <property type="molecule type" value="Genomic_DNA"/>
</dbReference>
<feature type="region of interest" description="Disordered" evidence="1">
    <location>
        <begin position="65"/>
        <end position="85"/>
    </location>
</feature>
<comment type="caution">
    <text evidence="2">The sequence shown here is derived from an EMBL/GenBank/DDBJ whole genome shotgun (WGS) entry which is preliminary data.</text>
</comment>
<proteinExistence type="predicted"/>
<reference evidence="2 3" key="1">
    <citation type="submission" date="2020-07" db="EMBL/GenBank/DDBJ databases">
        <authorList>
            <person name="Feng X."/>
        </authorList>
    </citation>
    <scope>NUCLEOTIDE SEQUENCE [LARGE SCALE GENOMIC DNA]</scope>
    <source>
        <strain evidence="2 3">JCM31066</strain>
    </source>
</reference>
<feature type="region of interest" description="Disordered" evidence="1">
    <location>
        <begin position="14"/>
        <end position="33"/>
    </location>
</feature>
<organism evidence="2 3">
    <name type="scientific">Ruficoccus amylovorans</name>
    <dbReference type="NCBI Taxonomy" id="1804625"/>
    <lineage>
        <taxon>Bacteria</taxon>
        <taxon>Pseudomonadati</taxon>
        <taxon>Verrucomicrobiota</taxon>
        <taxon>Opitutia</taxon>
        <taxon>Puniceicoccales</taxon>
        <taxon>Cerasicoccaceae</taxon>
        <taxon>Ruficoccus</taxon>
    </lineage>
</organism>
<evidence type="ECO:0000256" key="1">
    <source>
        <dbReference type="SAM" id="MobiDB-lite"/>
    </source>
</evidence>
<keyword evidence="3" id="KW-1185">Reference proteome</keyword>
<dbReference type="AlphaFoldDB" id="A0A842HFV1"/>
<accession>A0A842HFV1</accession>
<gene>
    <name evidence="2" type="ORF">H5P28_14860</name>
</gene>
<dbReference type="Proteomes" id="UP000546464">
    <property type="component" value="Unassembled WGS sequence"/>
</dbReference>
<evidence type="ECO:0000313" key="2">
    <source>
        <dbReference type="EMBL" id="MBC2595545.1"/>
    </source>
</evidence>
<dbReference type="RefSeq" id="WP_185676496.1">
    <property type="nucleotide sequence ID" value="NZ_JACHVB010000043.1"/>
</dbReference>
<sequence length="94" mass="10357">MLCAKPARPVPRRFFCAPQPGSKRTIHATAPDGTPLVIEATGEPVTPQSGIRSEFTLQRDQAHSFGGLTSTHTSTDKDGNETTSQSQRIFWFLW</sequence>
<evidence type="ECO:0000313" key="3">
    <source>
        <dbReference type="Proteomes" id="UP000546464"/>
    </source>
</evidence>
<name>A0A842HFV1_9BACT</name>